<dbReference type="Proteomes" id="UP001236507">
    <property type="component" value="Unassembled WGS sequence"/>
</dbReference>
<dbReference type="EMBL" id="JASHIF010000002">
    <property type="protein sequence ID" value="MDI9858050.1"/>
    <property type="molecule type" value="Genomic_DNA"/>
</dbReference>
<feature type="domain" description="Alpha/beta hydrolase" evidence="1">
    <location>
        <begin position="258"/>
        <end position="645"/>
    </location>
</feature>
<evidence type="ECO:0000313" key="3">
    <source>
        <dbReference type="Proteomes" id="UP001236507"/>
    </source>
</evidence>
<sequence length="656" mass="73343">MKKITLFILFLWTIGNYSVSAKITKIEILKQESYQNGRVFGNIGAFVRITGLAYGEVNPFEAHNKIIQDITLAPRNSRGMVEYITEFVMLKPVDMSKSNGLLFYNVPNRGNAYGPDTTLMKRGYVFLWGGWQGDLYGDNKLKIKVPVATQNGKTIMGRLHTEFVVNDPTPTVPLSGTTFTGQFHQPYETASLDPKTARLTRKFNPLDEPIEIPSTEWSFSDCSKGDCVPSTTQLSLRGGFDPNYIYEFQYTAKNPLVLGLGLAATRDIVDFCRYDKSVQNPLAGYVKKSVAIGVSQCGNFLRTFLHLGFNASEKNQIIFDGLNVHVATRKTSVNIRFGRPGGAGLQHEEILFAGNEAPFTWNITTDPLSGTTGGILENCAKQGFLPKIMHTVSSTEYWQMRMSLRTTDVYGKTDLEIPKNVRIYHFASTQHGPAPNENINKITGQSNNTNSFNDSWRALHVALEQWVMEGKNPPASQYPKVADKTLAKSTEIGWQTLPNIPFKGLVDGYTVRDFGKEFQAKWMTGIVHEPAKLIKDKVYTVLVPAVDQDNNEIGGLHTLTRRVPLGTYTGWALRIKGYGEGNLAPLDGYFLPFAKTKAERLVKNDPRLSLEERYGNSEHYVSLVKKAAEEMVKEGLILPEDAEREIKKAENNSLFD</sequence>
<dbReference type="GO" id="GO:0016787">
    <property type="term" value="F:hydrolase activity"/>
    <property type="evidence" value="ECO:0007669"/>
    <property type="project" value="UniProtKB-KW"/>
</dbReference>
<proteinExistence type="predicted"/>
<protein>
    <submittedName>
        <fullName evidence="2">Alpha/beta hydrolase domain-containing protein</fullName>
    </submittedName>
</protein>
<evidence type="ECO:0000313" key="2">
    <source>
        <dbReference type="EMBL" id="MDI9858050.1"/>
    </source>
</evidence>
<reference evidence="2 3" key="1">
    <citation type="submission" date="2023-05" db="EMBL/GenBank/DDBJ databases">
        <title>Novel species of genus Flectobacillus isolated from stream in China.</title>
        <authorList>
            <person name="Lu H."/>
        </authorList>
    </citation>
    <scope>NUCLEOTIDE SEQUENCE [LARGE SCALE GENOMIC DNA]</scope>
    <source>
        <strain evidence="2 3">KCTC 42575</strain>
    </source>
</reference>
<name>A0ABT6Y3A2_9BACT</name>
<dbReference type="RefSeq" id="WP_283343315.1">
    <property type="nucleotide sequence ID" value="NZ_JASHIF010000002.1"/>
</dbReference>
<evidence type="ECO:0000259" key="1">
    <source>
        <dbReference type="Pfam" id="PF20091"/>
    </source>
</evidence>
<keyword evidence="2" id="KW-0378">Hydrolase</keyword>
<comment type="caution">
    <text evidence="2">The sequence shown here is derived from an EMBL/GenBank/DDBJ whole genome shotgun (WGS) entry which is preliminary data.</text>
</comment>
<keyword evidence="3" id="KW-1185">Reference proteome</keyword>
<dbReference type="Pfam" id="PF20091">
    <property type="entry name" value="Abhydrolase_10"/>
    <property type="match status" value="1"/>
</dbReference>
<gene>
    <name evidence="2" type="ORF">QM524_02400</name>
</gene>
<organism evidence="2 3">
    <name type="scientific">Flectobacillus roseus</name>
    <dbReference type="NCBI Taxonomy" id="502259"/>
    <lineage>
        <taxon>Bacteria</taxon>
        <taxon>Pseudomonadati</taxon>
        <taxon>Bacteroidota</taxon>
        <taxon>Cytophagia</taxon>
        <taxon>Cytophagales</taxon>
        <taxon>Flectobacillaceae</taxon>
        <taxon>Flectobacillus</taxon>
    </lineage>
</organism>
<dbReference type="InterPro" id="IPR045394">
    <property type="entry name" value="Abhydrolase_dom"/>
</dbReference>
<accession>A0ABT6Y3A2</accession>